<keyword evidence="2" id="KW-0472">Membrane</keyword>
<proteinExistence type="predicted"/>
<keyword evidence="2" id="KW-0812">Transmembrane</keyword>
<evidence type="ECO:0000313" key="3">
    <source>
        <dbReference type="EMBL" id="CAI2373817.1"/>
    </source>
</evidence>
<organism evidence="3 4">
    <name type="scientific">Euplotes crassus</name>
    <dbReference type="NCBI Taxonomy" id="5936"/>
    <lineage>
        <taxon>Eukaryota</taxon>
        <taxon>Sar</taxon>
        <taxon>Alveolata</taxon>
        <taxon>Ciliophora</taxon>
        <taxon>Intramacronucleata</taxon>
        <taxon>Spirotrichea</taxon>
        <taxon>Hypotrichia</taxon>
        <taxon>Euplotida</taxon>
        <taxon>Euplotidae</taxon>
        <taxon>Moneuplotes</taxon>
    </lineage>
</organism>
<accession>A0AAD1XJH7</accession>
<comment type="caution">
    <text evidence="3">The sequence shown here is derived from an EMBL/GenBank/DDBJ whole genome shotgun (WGS) entry which is preliminary data.</text>
</comment>
<evidence type="ECO:0000313" key="4">
    <source>
        <dbReference type="Proteomes" id="UP001295684"/>
    </source>
</evidence>
<sequence>MDSQREVNSIISKKLETYLKKSTRMSQESVLEFSEIQNSLNTLITQNESIKTKNKEFDSKIDRLLNHTLIDMRESLVESKKNADETDQMVQEALDEIEKKNRTIDSYSQEALQIQEENDKQLISVMKFKNDRRKEERKLNNLMEIFVESIQTLKQLLSGDSKGLDLQPNPEVIKKENELKKKINIYQDMKNTNLQLTLTNQLMKEECKRLVSEVERMNILTSSQLKKDSIELDTDYSTDSYNSGTKQRVSIKTRSLDDSSMLDQTILQSLEKRRDIVARDVHRFERNLAVQKSININKRSGWCIILLISVVLNLLLVGSFLYKFFK</sequence>
<keyword evidence="1" id="KW-0175">Coiled coil</keyword>
<evidence type="ECO:0000256" key="1">
    <source>
        <dbReference type="SAM" id="Coils"/>
    </source>
</evidence>
<dbReference type="Proteomes" id="UP001295684">
    <property type="component" value="Unassembled WGS sequence"/>
</dbReference>
<dbReference type="EMBL" id="CAMPGE010015180">
    <property type="protein sequence ID" value="CAI2373817.1"/>
    <property type="molecule type" value="Genomic_DNA"/>
</dbReference>
<dbReference type="AlphaFoldDB" id="A0AAD1XJH7"/>
<keyword evidence="4" id="KW-1185">Reference proteome</keyword>
<keyword evidence="2" id="KW-1133">Transmembrane helix</keyword>
<gene>
    <name evidence="3" type="ORF">ECRASSUSDP1_LOCUS15166</name>
</gene>
<feature type="transmembrane region" description="Helical" evidence="2">
    <location>
        <begin position="301"/>
        <end position="322"/>
    </location>
</feature>
<evidence type="ECO:0000256" key="2">
    <source>
        <dbReference type="SAM" id="Phobius"/>
    </source>
</evidence>
<feature type="coiled-coil region" evidence="1">
    <location>
        <begin position="76"/>
        <end position="145"/>
    </location>
</feature>
<reference evidence="3" key="1">
    <citation type="submission" date="2023-07" db="EMBL/GenBank/DDBJ databases">
        <authorList>
            <consortium name="AG Swart"/>
            <person name="Singh M."/>
            <person name="Singh A."/>
            <person name="Seah K."/>
            <person name="Emmerich C."/>
        </authorList>
    </citation>
    <scope>NUCLEOTIDE SEQUENCE</scope>
    <source>
        <strain evidence="3">DP1</strain>
    </source>
</reference>
<protein>
    <submittedName>
        <fullName evidence="3">Uncharacterized protein</fullName>
    </submittedName>
</protein>
<name>A0AAD1XJH7_EUPCR</name>